<evidence type="ECO:0000313" key="4">
    <source>
        <dbReference type="Proteomes" id="UP000623129"/>
    </source>
</evidence>
<keyword evidence="4" id="KW-1185">Reference proteome</keyword>
<evidence type="ECO:0000256" key="1">
    <source>
        <dbReference type="SAM" id="MobiDB-lite"/>
    </source>
</evidence>
<evidence type="ECO:0000313" key="3">
    <source>
        <dbReference type="EMBL" id="KAF3330116.1"/>
    </source>
</evidence>
<dbReference type="AlphaFoldDB" id="A0A833V9S7"/>
<keyword evidence="2" id="KW-0472">Membrane</keyword>
<name>A0A833V9S7_9POAL</name>
<accession>A0A833V9S7</accession>
<comment type="caution">
    <text evidence="3">The sequence shown here is derived from an EMBL/GenBank/DDBJ whole genome shotgun (WGS) entry which is preliminary data.</text>
</comment>
<evidence type="ECO:0000256" key="2">
    <source>
        <dbReference type="SAM" id="Phobius"/>
    </source>
</evidence>
<dbReference type="EMBL" id="SWLB01000014">
    <property type="protein sequence ID" value="KAF3330116.1"/>
    <property type="molecule type" value="Genomic_DNA"/>
</dbReference>
<keyword evidence="2" id="KW-1133">Transmembrane helix</keyword>
<dbReference type="Proteomes" id="UP000623129">
    <property type="component" value="Unassembled WGS sequence"/>
</dbReference>
<organism evidence="3 4">
    <name type="scientific">Carex littledalei</name>
    <dbReference type="NCBI Taxonomy" id="544730"/>
    <lineage>
        <taxon>Eukaryota</taxon>
        <taxon>Viridiplantae</taxon>
        <taxon>Streptophyta</taxon>
        <taxon>Embryophyta</taxon>
        <taxon>Tracheophyta</taxon>
        <taxon>Spermatophyta</taxon>
        <taxon>Magnoliopsida</taxon>
        <taxon>Liliopsida</taxon>
        <taxon>Poales</taxon>
        <taxon>Cyperaceae</taxon>
        <taxon>Cyperoideae</taxon>
        <taxon>Cariceae</taxon>
        <taxon>Carex</taxon>
        <taxon>Carex subgen. Euthyceras</taxon>
    </lineage>
</organism>
<protein>
    <submittedName>
        <fullName evidence="3">Uncharacterized protein</fullName>
    </submittedName>
</protein>
<feature type="transmembrane region" description="Helical" evidence="2">
    <location>
        <begin position="28"/>
        <end position="49"/>
    </location>
</feature>
<reference evidence="3" key="1">
    <citation type="submission" date="2020-01" db="EMBL/GenBank/DDBJ databases">
        <title>Genome sequence of Kobresia littledalei, the first chromosome-level genome in the family Cyperaceae.</title>
        <authorList>
            <person name="Qu G."/>
        </authorList>
    </citation>
    <scope>NUCLEOTIDE SEQUENCE</scope>
    <source>
        <strain evidence="3">C.B.Clarke</strain>
        <tissue evidence="3">Leaf</tissue>
    </source>
</reference>
<proteinExistence type="predicted"/>
<gene>
    <name evidence="3" type="ORF">FCM35_KLT05447</name>
</gene>
<sequence length="122" mass="13534">MELFIPRLGENCSNPTINFHLNPHTRTMGCPGCVIIAMLIAFVIGSAHFSEAYVEKRHLDVWNMDSEFQMDSNVHQMLLQASNSEVGYDAMRNANKPASPNGNPEPGKPYTGHGCLKIYHCG</sequence>
<feature type="region of interest" description="Disordered" evidence="1">
    <location>
        <begin position="89"/>
        <end position="109"/>
    </location>
</feature>
<keyword evidence="2" id="KW-0812">Transmembrane</keyword>